<evidence type="ECO:0000313" key="3">
    <source>
        <dbReference type="EMBL" id="ADG12988.1"/>
    </source>
</evidence>
<dbReference type="Gene3D" id="3.30.450.380">
    <property type="match status" value="1"/>
</dbReference>
<dbReference type="SUPFAM" id="SSF52540">
    <property type="entry name" value="P-loop containing nucleoside triphosphate hydrolases"/>
    <property type="match status" value="1"/>
</dbReference>
<dbReference type="Proteomes" id="UP000002061">
    <property type="component" value="Chromosome"/>
</dbReference>
<dbReference type="RefSeq" id="WP_013099734.1">
    <property type="nucleotide sequence ID" value="NC_014122.1"/>
</dbReference>
<name>D5VQY5_METIM</name>
<feature type="domain" description="Bacterial type II secretion system protein E" evidence="2">
    <location>
        <begin position="166"/>
        <end position="401"/>
    </location>
</feature>
<dbReference type="InterPro" id="IPR050921">
    <property type="entry name" value="T4SS_GSP_E_ATPase"/>
</dbReference>
<dbReference type="GeneID" id="9131320"/>
<dbReference type="STRING" id="573063.Metin_0318"/>
<sequence>MGILDKLRKEPDKKKEKILKKDSESEILDKYSVKVDEIECEVFIVREGGFTYYRIPDVDKIYESLKELEKGNYFNLIKTQITDLGLVTYEQIRDYILNFSLRYDINIPNIDELAKFYYLLIGRLGLLEIPLNDPNLEEVMVNGYNHPVFVFHRKHQMCETNIVLDRNEVDRIIESIASLVNRTIDSRVPMLDAFLPDGSRVNATTSDICMNGATITIRKFSREPLTVIDLINFGTLDVDTAAFLWQAVEGYFGAKPANSLIVGGTGSGKTTLLNVLSLFSMYNERIITIEDTPELQIPHRHVIRLITRPARPGMPEYEVTMDDLVKNALRMRPDRIFVGEVRGKEAYSLLVAMNTGHDGCSGTLHANSADEAILRLLSPPMNVPPIMLNSLNFIINIQRIRRGGKTLRRILGIIEVLPSGGETEIAKTTLYEYSATKDGLERKGVCMWEEEVCEIAGISREELFRDRNMRKRLLTYLYKNNIRKLEDVAKYIREFQINPENALKKLTS</sequence>
<keyword evidence="4" id="KW-1185">Reference proteome</keyword>
<organism evidence="3 4">
    <name type="scientific">Methanocaldococcus infernus (strain DSM 11812 / JCM 15783 / ME)</name>
    <dbReference type="NCBI Taxonomy" id="573063"/>
    <lineage>
        <taxon>Archaea</taxon>
        <taxon>Methanobacteriati</taxon>
        <taxon>Methanobacteriota</taxon>
        <taxon>Methanomada group</taxon>
        <taxon>Methanococci</taxon>
        <taxon>Methanococcales</taxon>
        <taxon>Methanocaldococcaceae</taxon>
        <taxon>Methanocaldococcus</taxon>
    </lineage>
</organism>
<dbReference type="InterPro" id="IPR001482">
    <property type="entry name" value="T2SS/T4SS_dom"/>
</dbReference>
<dbReference type="PANTHER" id="PTHR30486:SF15">
    <property type="entry name" value="TYPE II_IV SECRETION SYSTEM ATPASE"/>
    <property type="match status" value="1"/>
</dbReference>
<dbReference type="HOGENOM" id="CLU_005379_2_2_2"/>
<dbReference type="KEGG" id="mif:Metin_0318"/>
<dbReference type="CDD" id="cd01130">
    <property type="entry name" value="VirB11-like_ATPase"/>
    <property type="match status" value="1"/>
</dbReference>
<evidence type="ECO:0000256" key="1">
    <source>
        <dbReference type="ARBA" id="ARBA00006611"/>
    </source>
</evidence>
<accession>D5VQY5</accession>
<dbReference type="PANTHER" id="PTHR30486">
    <property type="entry name" value="TWITCHING MOTILITY PROTEIN PILT"/>
    <property type="match status" value="1"/>
</dbReference>
<dbReference type="Pfam" id="PF00437">
    <property type="entry name" value="T2SSE"/>
    <property type="match status" value="1"/>
</dbReference>
<proteinExistence type="inferred from homology"/>
<dbReference type="GO" id="GO:0016887">
    <property type="term" value="F:ATP hydrolysis activity"/>
    <property type="evidence" value="ECO:0007669"/>
    <property type="project" value="InterPro"/>
</dbReference>
<protein>
    <submittedName>
        <fullName evidence="3">Type II secretion system protein E</fullName>
    </submittedName>
</protein>
<evidence type="ECO:0000313" key="4">
    <source>
        <dbReference type="Proteomes" id="UP000002061"/>
    </source>
</evidence>
<dbReference type="eggNOG" id="arCOG01819">
    <property type="taxonomic scope" value="Archaea"/>
</dbReference>
<dbReference type="EMBL" id="CP002009">
    <property type="protein sequence ID" value="ADG12988.1"/>
    <property type="molecule type" value="Genomic_DNA"/>
</dbReference>
<gene>
    <name evidence="3" type="ordered locus">Metin_0318</name>
</gene>
<dbReference type="Gene3D" id="3.40.50.300">
    <property type="entry name" value="P-loop containing nucleotide triphosphate hydrolases"/>
    <property type="match status" value="1"/>
</dbReference>
<reference evidence="3" key="1">
    <citation type="submission" date="2010-04" db="EMBL/GenBank/DDBJ databases">
        <title>Complete sequence of Methanocaldococcus infernus ME.</title>
        <authorList>
            <consortium name="US DOE Joint Genome Institute"/>
            <person name="Lucas S."/>
            <person name="Copeland A."/>
            <person name="Lapidus A."/>
            <person name="Cheng J.-F."/>
            <person name="Bruce D."/>
            <person name="Goodwin L."/>
            <person name="Pitluck S."/>
            <person name="Munk A.C."/>
            <person name="Detter J.C."/>
            <person name="Han C."/>
            <person name="Tapia R."/>
            <person name="Land M."/>
            <person name="Hauser L."/>
            <person name="Kyrpides N."/>
            <person name="Mikhailova N."/>
            <person name="Sieprawska-Lupa M."/>
            <person name="Whitman W.B."/>
            <person name="Woyke T."/>
        </authorList>
    </citation>
    <scope>NUCLEOTIDE SEQUENCE [LARGE SCALE GENOMIC DNA]</scope>
    <source>
        <strain evidence="3">ME</strain>
    </source>
</reference>
<comment type="similarity">
    <text evidence="1">Belongs to the GSP E family.</text>
</comment>
<dbReference type="AlphaFoldDB" id="D5VQY5"/>
<evidence type="ECO:0000259" key="2">
    <source>
        <dbReference type="Pfam" id="PF00437"/>
    </source>
</evidence>
<dbReference type="OrthoDB" id="33500at2157"/>
<dbReference type="InterPro" id="IPR027417">
    <property type="entry name" value="P-loop_NTPase"/>
</dbReference>